<dbReference type="Pfam" id="PF12937">
    <property type="entry name" value="F-box-like"/>
    <property type="match status" value="1"/>
</dbReference>
<dbReference type="PANTHER" id="PTHR13318">
    <property type="entry name" value="PARTNER OF PAIRED, ISOFORM B-RELATED"/>
    <property type="match status" value="1"/>
</dbReference>
<proteinExistence type="predicted"/>
<dbReference type="SMART" id="SM00367">
    <property type="entry name" value="LRR_CC"/>
    <property type="match status" value="3"/>
</dbReference>
<dbReference type="Gene3D" id="1.20.1280.50">
    <property type="match status" value="1"/>
</dbReference>
<gene>
    <name evidence="3" type="ORF">D0Y65_001973</name>
</gene>
<dbReference type="Gene3D" id="3.80.10.10">
    <property type="entry name" value="Ribonuclease Inhibitor"/>
    <property type="match status" value="1"/>
</dbReference>
<dbReference type="SUPFAM" id="SSF52047">
    <property type="entry name" value="RNI-like"/>
    <property type="match status" value="1"/>
</dbReference>
<dbReference type="PANTHER" id="PTHR13318:SF247">
    <property type="entry name" value="GH16156P"/>
    <property type="match status" value="1"/>
</dbReference>
<dbReference type="InterPro" id="IPR057207">
    <property type="entry name" value="FBXL15_LRR"/>
</dbReference>
<accession>A0A445M4Z6</accession>
<comment type="caution">
    <text evidence="3">The sequence shown here is derived from an EMBL/GenBank/DDBJ whole genome shotgun (WGS) entry which is preliminary data.</text>
</comment>
<evidence type="ECO:0000259" key="1">
    <source>
        <dbReference type="Pfam" id="PF12937"/>
    </source>
</evidence>
<dbReference type="InterPro" id="IPR032675">
    <property type="entry name" value="LRR_dom_sf"/>
</dbReference>
<dbReference type="SUPFAM" id="SSF81383">
    <property type="entry name" value="F-box domain"/>
    <property type="match status" value="1"/>
</dbReference>
<dbReference type="InterPro" id="IPR036047">
    <property type="entry name" value="F-box-like_dom_sf"/>
</dbReference>
<keyword evidence="4" id="KW-1185">Reference proteome</keyword>
<dbReference type="EMBL" id="QZWG01000001">
    <property type="protein sequence ID" value="RZC30692.1"/>
    <property type="molecule type" value="Genomic_DNA"/>
</dbReference>
<evidence type="ECO:0000313" key="4">
    <source>
        <dbReference type="Proteomes" id="UP000289340"/>
    </source>
</evidence>
<protein>
    <submittedName>
        <fullName evidence="3">F-box protein isoform B</fullName>
    </submittedName>
</protein>
<organism evidence="3 4">
    <name type="scientific">Glycine soja</name>
    <name type="common">Wild soybean</name>
    <dbReference type="NCBI Taxonomy" id="3848"/>
    <lineage>
        <taxon>Eukaryota</taxon>
        <taxon>Viridiplantae</taxon>
        <taxon>Streptophyta</taxon>
        <taxon>Embryophyta</taxon>
        <taxon>Tracheophyta</taxon>
        <taxon>Spermatophyta</taxon>
        <taxon>Magnoliopsida</taxon>
        <taxon>eudicotyledons</taxon>
        <taxon>Gunneridae</taxon>
        <taxon>Pentapetalae</taxon>
        <taxon>rosids</taxon>
        <taxon>fabids</taxon>
        <taxon>Fabales</taxon>
        <taxon>Fabaceae</taxon>
        <taxon>Papilionoideae</taxon>
        <taxon>50 kb inversion clade</taxon>
        <taxon>NPAAA clade</taxon>
        <taxon>indigoferoid/millettioid clade</taxon>
        <taxon>Phaseoleae</taxon>
        <taxon>Glycine</taxon>
        <taxon>Glycine subgen. Soja</taxon>
    </lineage>
</organism>
<evidence type="ECO:0000259" key="2">
    <source>
        <dbReference type="Pfam" id="PF25372"/>
    </source>
</evidence>
<dbReference type="Proteomes" id="UP000289340">
    <property type="component" value="Chromosome 1"/>
</dbReference>
<dbReference type="AlphaFoldDB" id="A0A445M4Z6"/>
<evidence type="ECO:0000313" key="3">
    <source>
        <dbReference type="EMBL" id="RZC30692.1"/>
    </source>
</evidence>
<feature type="domain" description="F-box/LRR-repeat protein 15-like leucin rich repeat" evidence="2">
    <location>
        <begin position="120"/>
        <end position="202"/>
    </location>
</feature>
<feature type="domain" description="F-box" evidence="1">
    <location>
        <begin position="7"/>
        <end position="51"/>
    </location>
</feature>
<reference evidence="3 4" key="1">
    <citation type="submission" date="2018-09" db="EMBL/GenBank/DDBJ databases">
        <title>A high-quality reference genome of wild soybean provides a powerful tool to mine soybean genomes.</title>
        <authorList>
            <person name="Xie M."/>
            <person name="Chung C.Y.L."/>
            <person name="Li M.-W."/>
            <person name="Wong F.-L."/>
            <person name="Chan T.-F."/>
            <person name="Lam H.-M."/>
        </authorList>
    </citation>
    <scope>NUCLEOTIDE SEQUENCE [LARGE SCALE GENOMIC DNA]</scope>
    <source>
        <strain evidence="4">cv. W05</strain>
        <tissue evidence="3">Hypocotyl of etiolated seedlings</tissue>
    </source>
</reference>
<dbReference type="Pfam" id="PF25372">
    <property type="entry name" value="DUF7885"/>
    <property type="match status" value="1"/>
</dbReference>
<sequence length="252" mass="28506">MDVEAEIDRLPIDLLAHIFVLFTSFTDLAQASGVCKKWKQGVKESLARRHNLSFAGWKMDDDSTARLVYHAYNLTKLDIYKLINCHDVKNVDLRCTTFIVFCVCRPRSRWGCQITDAGLLRISFAKCISNLTSISLWGLTGITDEGVVQLISRTRSLQHLNVGGTFITDESLFVIARSCPKLETIVLWSCRHVTESGLFALVDQCLKLKSMNVWGTRVPEECLNNLLICKSSSSDKSLKLDCMYRMAFKVLK</sequence>
<dbReference type="GO" id="GO:0019005">
    <property type="term" value="C:SCF ubiquitin ligase complex"/>
    <property type="evidence" value="ECO:0007669"/>
    <property type="project" value="TreeGrafter"/>
</dbReference>
<dbReference type="InterPro" id="IPR001810">
    <property type="entry name" value="F-box_dom"/>
</dbReference>
<dbReference type="GO" id="GO:0031146">
    <property type="term" value="P:SCF-dependent proteasomal ubiquitin-dependent protein catabolic process"/>
    <property type="evidence" value="ECO:0007669"/>
    <property type="project" value="TreeGrafter"/>
</dbReference>
<name>A0A445M4Z6_GLYSO</name>
<dbReference type="InterPro" id="IPR006553">
    <property type="entry name" value="Leu-rich_rpt_Cys-con_subtyp"/>
</dbReference>